<dbReference type="PROSITE" id="PS50977">
    <property type="entry name" value="HTH_TETR_2"/>
    <property type="match status" value="1"/>
</dbReference>
<feature type="DNA-binding region" description="H-T-H motif" evidence="4">
    <location>
        <begin position="32"/>
        <end position="51"/>
    </location>
</feature>
<evidence type="ECO:0000256" key="2">
    <source>
        <dbReference type="ARBA" id="ARBA00023125"/>
    </source>
</evidence>
<organism evidence="6 9">
    <name type="scientific">Saccharopolyspora kobensis</name>
    <dbReference type="NCBI Taxonomy" id="146035"/>
    <lineage>
        <taxon>Bacteria</taxon>
        <taxon>Bacillati</taxon>
        <taxon>Actinomycetota</taxon>
        <taxon>Actinomycetes</taxon>
        <taxon>Pseudonocardiales</taxon>
        <taxon>Pseudonocardiaceae</taxon>
        <taxon>Saccharopolyspora</taxon>
    </lineage>
</organism>
<dbReference type="InterPro" id="IPR011075">
    <property type="entry name" value="TetR_C"/>
</dbReference>
<evidence type="ECO:0000313" key="6">
    <source>
        <dbReference type="EMBL" id="SEG50526.1"/>
    </source>
</evidence>
<feature type="domain" description="HTH tetR-type" evidence="5">
    <location>
        <begin position="9"/>
        <end position="69"/>
    </location>
</feature>
<dbReference type="RefSeq" id="WP_218161712.1">
    <property type="nucleotide sequence ID" value="NZ_FNVB01000003.1"/>
</dbReference>
<dbReference type="InterPro" id="IPR009057">
    <property type="entry name" value="Homeodomain-like_sf"/>
</dbReference>
<evidence type="ECO:0000259" key="5">
    <source>
        <dbReference type="PROSITE" id="PS50977"/>
    </source>
</evidence>
<dbReference type="Proteomes" id="UP000236729">
    <property type="component" value="Unassembled WGS sequence"/>
</dbReference>
<proteinExistence type="predicted"/>
<keyword evidence="2 4" id="KW-0238">DNA-binding</keyword>
<evidence type="ECO:0000313" key="8">
    <source>
        <dbReference type="Proteomes" id="UP000199690"/>
    </source>
</evidence>
<keyword evidence="8" id="KW-1185">Reference proteome</keyword>
<dbReference type="EMBL" id="FNVB01000003">
    <property type="protein sequence ID" value="SEG50526.1"/>
    <property type="molecule type" value="Genomic_DNA"/>
</dbReference>
<accession>A0A1H6ARV4</accession>
<accession>A0A1I2D824</accession>
<dbReference type="GO" id="GO:0003677">
    <property type="term" value="F:DNA binding"/>
    <property type="evidence" value="ECO:0007669"/>
    <property type="project" value="UniProtKB-UniRule"/>
</dbReference>
<dbReference type="Pfam" id="PF00440">
    <property type="entry name" value="TetR_N"/>
    <property type="match status" value="1"/>
</dbReference>
<dbReference type="PANTHER" id="PTHR47506">
    <property type="entry name" value="TRANSCRIPTIONAL REGULATORY PROTEIN"/>
    <property type="match status" value="1"/>
</dbReference>
<dbReference type="Pfam" id="PF16925">
    <property type="entry name" value="TetR_C_13"/>
    <property type="match status" value="1"/>
</dbReference>
<evidence type="ECO:0000313" key="7">
    <source>
        <dbReference type="EMBL" id="SFE76110.1"/>
    </source>
</evidence>
<evidence type="ECO:0000256" key="1">
    <source>
        <dbReference type="ARBA" id="ARBA00023015"/>
    </source>
</evidence>
<protein>
    <submittedName>
        <fullName evidence="6">Transcriptional regulator, TetR family</fullName>
    </submittedName>
</protein>
<dbReference type="SUPFAM" id="SSF48498">
    <property type="entry name" value="Tetracyclin repressor-like, C-terminal domain"/>
    <property type="match status" value="1"/>
</dbReference>
<reference evidence="8 9" key="2">
    <citation type="submission" date="2016-10" db="EMBL/GenBank/DDBJ databases">
        <authorList>
            <person name="Varghese N."/>
            <person name="Submissions S."/>
        </authorList>
    </citation>
    <scope>NUCLEOTIDE SEQUENCE [LARGE SCALE GENOMIC DNA]</scope>
    <source>
        <strain evidence="9">ATCC 20501</strain>
        <strain evidence="7 8">CGMCC 4.3529</strain>
    </source>
</reference>
<dbReference type="SMR" id="A0A1H6ARV4"/>
<sequence>MASSTRAAAAPSERLLAAAAKLFPKEGIRAVGVDRVLAEAQVARASLYQAFGSKDALIAAYVDRQDEHDRANYAKAVAGLDDPADRLLALFDLARTTANRSRFRGCLYLNAATEFPDQKHPVVAAVARHRGWLRELLVTLLSEAGAHDPEPLADRIQVIYDGAVAGSKLNRSADPIDTGRALAAEILAEHTERS</sequence>
<dbReference type="AlphaFoldDB" id="A0A1H6ARV4"/>
<reference evidence="6" key="1">
    <citation type="submission" date="2016-10" db="EMBL/GenBank/DDBJ databases">
        <authorList>
            <person name="de Groot N.N."/>
        </authorList>
    </citation>
    <scope>NUCLEOTIDE SEQUENCE [LARGE SCALE GENOMIC DNA]</scope>
    <source>
        <strain evidence="6">ATCC 20501</strain>
    </source>
</reference>
<dbReference type="Proteomes" id="UP000199690">
    <property type="component" value="Unassembled WGS sequence"/>
</dbReference>
<dbReference type="InterPro" id="IPR036271">
    <property type="entry name" value="Tet_transcr_reg_TetR-rel_C_sf"/>
</dbReference>
<name>A0A1H6ARV4_9PSEU</name>
<evidence type="ECO:0000313" key="9">
    <source>
        <dbReference type="Proteomes" id="UP000236729"/>
    </source>
</evidence>
<dbReference type="Gene3D" id="1.10.357.10">
    <property type="entry name" value="Tetracycline Repressor, domain 2"/>
    <property type="match status" value="1"/>
</dbReference>
<keyword evidence="3" id="KW-0804">Transcription</keyword>
<dbReference type="InterPro" id="IPR001647">
    <property type="entry name" value="HTH_TetR"/>
</dbReference>
<keyword evidence="1" id="KW-0805">Transcription regulation</keyword>
<evidence type="ECO:0000256" key="4">
    <source>
        <dbReference type="PROSITE-ProRule" id="PRU00335"/>
    </source>
</evidence>
<dbReference type="SUPFAM" id="SSF46689">
    <property type="entry name" value="Homeodomain-like"/>
    <property type="match status" value="1"/>
</dbReference>
<dbReference type="PRINTS" id="PR00455">
    <property type="entry name" value="HTHTETR"/>
</dbReference>
<dbReference type="PANTHER" id="PTHR47506:SF1">
    <property type="entry name" value="HTH-TYPE TRANSCRIPTIONAL REGULATOR YJDC"/>
    <property type="match status" value="1"/>
</dbReference>
<dbReference type="EMBL" id="FOME01000014">
    <property type="protein sequence ID" value="SFE76110.1"/>
    <property type="molecule type" value="Genomic_DNA"/>
</dbReference>
<evidence type="ECO:0000256" key="3">
    <source>
        <dbReference type="ARBA" id="ARBA00023163"/>
    </source>
</evidence>
<gene>
    <name evidence="6" type="ORF">SAMN02982929_02426</name>
    <name evidence="7" type="ORF">SAMN05216506_11434</name>
</gene>